<accession>A0A9P4NS33</accession>
<evidence type="ECO:0000256" key="3">
    <source>
        <dbReference type="ARBA" id="ARBA00012662"/>
    </source>
</evidence>
<evidence type="ECO:0000256" key="4">
    <source>
        <dbReference type="ARBA" id="ARBA00022729"/>
    </source>
</evidence>
<gene>
    <name evidence="9" type="ORF">EJ08DRAFT_697159</name>
</gene>
<keyword evidence="6" id="KW-0326">Glycosidase</keyword>
<dbReference type="SMART" id="SM00812">
    <property type="entry name" value="Alpha_L_fucos"/>
    <property type="match status" value="1"/>
</dbReference>
<keyword evidence="10" id="KW-1185">Reference proteome</keyword>
<evidence type="ECO:0000259" key="8">
    <source>
        <dbReference type="Pfam" id="PF01120"/>
    </source>
</evidence>
<keyword evidence="4 7" id="KW-0732">Signal</keyword>
<evidence type="ECO:0000313" key="10">
    <source>
        <dbReference type="Proteomes" id="UP000800235"/>
    </source>
</evidence>
<keyword evidence="5 9" id="KW-0378">Hydrolase</keyword>
<comment type="similarity">
    <text evidence="2">Belongs to the glycosyl hydrolase 29 family.</text>
</comment>
<dbReference type="InterPro" id="IPR017853">
    <property type="entry name" value="GH"/>
</dbReference>
<dbReference type="SUPFAM" id="SSF51445">
    <property type="entry name" value="(Trans)glycosidases"/>
    <property type="match status" value="1"/>
</dbReference>
<dbReference type="OrthoDB" id="6039950at2759"/>
<protein>
    <recommendedName>
        <fullName evidence="3">alpha-L-fucosidase</fullName>
        <ecNumber evidence="3">3.2.1.51</ecNumber>
    </recommendedName>
</protein>
<dbReference type="InterPro" id="IPR000933">
    <property type="entry name" value="Glyco_hydro_29"/>
</dbReference>
<dbReference type="Pfam" id="PF01120">
    <property type="entry name" value="Alpha_L_fucos"/>
    <property type="match status" value="1"/>
</dbReference>
<dbReference type="PRINTS" id="PR00741">
    <property type="entry name" value="GLHYDRLASE29"/>
</dbReference>
<evidence type="ECO:0000256" key="7">
    <source>
        <dbReference type="SAM" id="SignalP"/>
    </source>
</evidence>
<dbReference type="EMBL" id="MU007037">
    <property type="protein sequence ID" value="KAF2430681.1"/>
    <property type="molecule type" value="Genomic_DNA"/>
</dbReference>
<dbReference type="Gene3D" id="3.20.20.80">
    <property type="entry name" value="Glycosidases"/>
    <property type="match status" value="1"/>
</dbReference>
<comment type="function">
    <text evidence="1">Alpha-L-fucosidase is responsible for hydrolyzing the alpha-1,6-linked fucose joined to the reducing-end N-acetylglucosamine of the carbohydrate moieties of glycoproteins.</text>
</comment>
<reference evidence="9" key="1">
    <citation type="journal article" date="2020" name="Stud. Mycol.">
        <title>101 Dothideomycetes genomes: a test case for predicting lifestyles and emergence of pathogens.</title>
        <authorList>
            <person name="Haridas S."/>
            <person name="Albert R."/>
            <person name="Binder M."/>
            <person name="Bloem J."/>
            <person name="Labutti K."/>
            <person name="Salamov A."/>
            <person name="Andreopoulos B."/>
            <person name="Baker S."/>
            <person name="Barry K."/>
            <person name="Bills G."/>
            <person name="Bluhm B."/>
            <person name="Cannon C."/>
            <person name="Castanera R."/>
            <person name="Culley D."/>
            <person name="Daum C."/>
            <person name="Ezra D."/>
            <person name="Gonzalez J."/>
            <person name="Henrissat B."/>
            <person name="Kuo A."/>
            <person name="Liang C."/>
            <person name="Lipzen A."/>
            <person name="Lutzoni F."/>
            <person name="Magnuson J."/>
            <person name="Mondo S."/>
            <person name="Nolan M."/>
            <person name="Ohm R."/>
            <person name="Pangilinan J."/>
            <person name="Park H.-J."/>
            <person name="Ramirez L."/>
            <person name="Alfaro M."/>
            <person name="Sun H."/>
            <person name="Tritt A."/>
            <person name="Yoshinaga Y."/>
            <person name="Zwiers L.-H."/>
            <person name="Turgeon B."/>
            <person name="Goodwin S."/>
            <person name="Spatafora J."/>
            <person name="Crous P."/>
            <person name="Grigoriev I."/>
        </authorList>
    </citation>
    <scope>NUCLEOTIDE SEQUENCE</scope>
    <source>
        <strain evidence="9">CBS 130266</strain>
    </source>
</reference>
<organism evidence="9 10">
    <name type="scientific">Tothia fuscella</name>
    <dbReference type="NCBI Taxonomy" id="1048955"/>
    <lineage>
        <taxon>Eukaryota</taxon>
        <taxon>Fungi</taxon>
        <taxon>Dikarya</taxon>
        <taxon>Ascomycota</taxon>
        <taxon>Pezizomycotina</taxon>
        <taxon>Dothideomycetes</taxon>
        <taxon>Pleosporomycetidae</taxon>
        <taxon>Venturiales</taxon>
        <taxon>Cylindrosympodiaceae</taxon>
        <taxon>Tothia</taxon>
    </lineage>
</organism>
<evidence type="ECO:0000256" key="6">
    <source>
        <dbReference type="ARBA" id="ARBA00023295"/>
    </source>
</evidence>
<dbReference type="Proteomes" id="UP000800235">
    <property type="component" value="Unassembled WGS sequence"/>
</dbReference>
<feature type="signal peptide" evidence="7">
    <location>
        <begin position="1"/>
        <end position="17"/>
    </location>
</feature>
<dbReference type="EC" id="3.2.1.51" evidence="3"/>
<dbReference type="GO" id="GO:0004560">
    <property type="term" value="F:alpha-L-fucosidase activity"/>
    <property type="evidence" value="ECO:0007669"/>
    <property type="project" value="UniProtKB-EC"/>
</dbReference>
<evidence type="ECO:0000256" key="5">
    <source>
        <dbReference type="ARBA" id="ARBA00022801"/>
    </source>
</evidence>
<dbReference type="AlphaFoldDB" id="A0A9P4NS33"/>
<evidence type="ECO:0000313" key="9">
    <source>
        <dbReference type="EMBL" id="KAF2430681.1"/>
    </source>
</evidence>
<dbReference type="InterPro" id="IPR057739">
    <property type="entry name" value="Glyco_hydro_29_N"/>
</dbReference>
<feature type="domain" description="Glycoside hydrolase family 29 N-terminal" evidence="8">
    <location>
        <begin position="226"/>
        <end position="579"/>
    </location>
</feature>
<feature type="chain" id="PRO_5040346504" description="alpha-L-fucosidase" evidence="7">
    <location>
        <begin position="18"/>
        <end position="678"/>
    </location>
</feature>
<comment type="caution">
    <text evidence="9">The sequence shown here is derived from an EMBL/GenBank/DDBJ whole genome shotgun (WGS) entry which is preliminary data.</text>
</comment>
<dbReference type="PANTHER" id="PTHR10030:SF37">
    <property type="entry name" value="ALPHA-L-FUCOSIDASE-RELATED"/>
    <property type="match status" value="1"/>
</dbReference>
<evidence type="ECO:0000256" key="2">
    <source>
        <dbReference type="ARBA" id="ARBA00007951"/>
    </source>
</evidence>
<name>A0A9P4NS33_9PEZI</name>
<dbReference type="GO" id="GO:0016139">
    <property type="term" value="P:glycoside catabolic process"/>
    <property type="evidence" value="ECO:0007669"/>
    <property type="project" value="TreeGrafter"/>
</dbReference>
<sequence length="678" mass="75907">MRLLLYAFSLTLGIVRAAKQEAWFSPNYDTSLAQTPSIPVNLEGLYNNRGFGKILNESNFDGFGSAYPAQYIPSPNFTLRTNLPLTPGKYSSLCKLASSQYGQASGNIIAHYNGSSDIRPVLIPSWRNWPYPSGGNIVFPYYLTASGINYNRSNIYQCCTWLDEKKTLTPGHIHLLAPGDRPVIEVGVVNVEGIPVGTFGEAQVVIEGKEFISNKYTFNATYGIVQYSPTYDSIHAHVSPTWFNEAKFGIFIHWGVYAVPAWGNVGKNETYAEWYWWYLNQGPRTKSQTYPYHLKHYNTNITYDDFIANFTASAFNPKEWVDLFADSEAKYFVIVTKHHDGYALFDLPSKVSRRTSVTLPPHRNLVKELFDAAKTYQSTLRRGTYFSVPEWFHPDYAKYGFGDWSGGLAKNPFTNQTIPYTGYVPVKDYLEDLLLPSMQTLAGLGTEIMWYDIGGPNLTAQFAASWYNSVAESGRQVTMNNRCGLPGDLDTPEYPRSSPPVARGRKWEANLGMDPYSYGYNAATPDSAYMNASKIVTTLVDMVSKGGNFLLDIGPKADGSIVEAEAKALREAGVWIKEHPEAIYGTKTWWVNQQEGADTRYATSDDAFFIYFLKQPVGKVFLESPVPWVEGDKVTVVGGKRPGVVIGSRKDVNGRLVLDIAEDIAQADKWVWIVKISF</sequence>
<dbReference type="InterPro" id="IPR016286">
    <property type="entry name" value="FUC_metazoa-typ"/>
</dbReference>
<dbReference type="GO" id="GO:0006004">
    <property type="term" value="P:fucose metabolic process"/>
    <property type="evidence" value="ECO:0007669"/>
    <property type="project" value="InterPro"/>
</dbReference>
<dbReference type="PANTHER" id="PTHR10030">
    <property type="entry name" value="ALPHA-L-FUCOSIDASE"/>
    <property type="match status" value="1"/>
</dbReference>
<proteinExistence type="inferred from homology"/>
<evidence type="ECO:0000256" key="1">
    <source>
        <dbReference type="ARBA" id="ARBA00004071"/>
    </source>
</evidence>